<evidence type="ECO:0000313" key="3">
    <source>
        <dbReference type="Proteomes" id="UP001066276"/>
    </source>
</evidence>
<sequence>MFDCVRMWEKELRGRVKHEQALLEKEQRKNVYVKALEMRKKGINDLKEIEEKEHKLQLADAIRRLVKLCVAAVRLREEIKAVDVVAWTSQTGGVQASIFGTDKTMIVQAKPMWEAAHLADVMALKTALPDLRKNPAAFYEEVEGAINSCTMPLADIDLFFGLIYPPDMWRTVRKVDDREALGRHGKI</sequence>
<proteinExistence type="predicted"/>
<dbReference type="Proteomes" id="UP001066276">
    <property type="component" value="Chromosome 10"/>
</dbReference>
<reference evidence="2" key="1">
    <citation type="journal article" date="2022" name="bioRxiv">
        <title>Sequencing and chromosome-scale assembly of the giantPleurodeles waltlgenome.</title>
        <authorList>
            <person name="Brown T."/>
            <person name="Elewa A."/>
            <person name="Iarovenko S."/>
            <person name="Subramanian E."/>
            <person name="Araus A.J."/>
            <person name="Petzold A."/>
            <person name="Susuki M."/>
            <person name="Suzuki K.-i.T."/>
            <person name="Hayashi T."/>
            <person name="Toyoda A."/>
            <person name="Oliveira C."/>
            <person name="Osipova E."/>
            <person name="Leigh N.D."/>
            <person name="Simon A."/>
            <person name="Yun M.H."/>
        </authorList>
    </citation>
    <scope>NUCLEOTIDE SEQUENCE</scope>
    <source>
        <strain evidence="2">20211129_DDA</strain>
        <tissue evidence="2">Liver</tissue>
    </source>
</reference>
<name>A0AAV7M1U4_PLEWA</name>
<evidence type="ECO:0000256" key="1">
    <source>
        <dbReference type="SAM" id="Coils"/>
    </source>
</evidence>
<accession>A0AAV7M1U4</accession>
<comment type="caution">
    <text evidence="2">The sequence shown here is derived from an EMBL/GenBank/DDBJ whole genome shotgun (WGS) entry which is preliminary data.</text>
</comment>
<keyword evidence="1" id="KW-0175">Coiled coil</keyword>
<dbReference type="AlphaFoldDB" id="A0AAV7M1U4"/>
<gene>
    <name evidence="2" type="ORF">NDU88_002551</name>
</gene>
<organism evidence="2 3">
    <name type="scientific">Pleurodeles waltl</name>
    <name type="common">Iberian ribbed newt</name>
    <dbReference type="NCBI Taxonomy" id="8319"/>
    <lineage>
        <taxon>Eukaryota</taxon>
        <taxon>Metazoa</taxon>
        <taxon>Chordata</taxon>
        <taxon>Craniata</taxon>
        <taxon>Vertebrata</taxon>
        <taxon>Euteleostomi</taxon>
        <taxon>Amphibia</taxon>
        <taxon>Batrachia</taxon>
        <taxon>Caudata</taxon>
        <taxon>Salamandroidea</taxon>
        <taxon>Salamandridae</taxon>
        <taxon>Pleurodelinae</taxon>
        <taxon>Pleurodeles</taxon>
    </lineage>
</organism>
<keyword evidence="3" id="KW-1185">Reference proteome</keyword>
<evidence type="ECO:0000313" key="2">
    <source>
        <dbReference type="EMBL" id="KAJ1097432.1"/>
    </source>
</evidence>
<dbReference type="EMBL" id="JANPWB010000014">
    <property type="protein sequence ID" value="KAJ1097432.1"/>
    <property type="molecule type" value="Genomic_DNA"/>
</dbReference>
<feature type="coiled-coil region" evidence="1">
    <location>
        <begin position="9"/>
        <end position="53"/>
    </location>
</feature>
<protein>
    <submittedName>
        <fullName evidence="2">Uncharacterized protein</fullName>
    </submittedName>
</protein>